<evidence type="ECO:0000313" key="2">
    <source>
        <dbReference type="EMBL" id="PPQ92790.1"/>
    </source>
</evidence>
<evidence type="ECO:0000313" key="3">
    <source>
        <dbReference type="Proteomes" id="UP000283269"/>
    </source>
</evidence>
<sequence>MSVEIETPASVPRQNDPVLQTTAATNLVNPVDGPIIRFPPFPQAPEGVQIMPFKDFEEGGICMDPGPNDAEVDTFGVPTVPLRPQHSTDVCKTNTKRKRRAEEMQARKKGGLGAKKLLWWEEWQEREVARVSVGFDSHSTRFERIHAAAADFTSGRSWPLDFESESGPRFIWEKFQRYIGVSDGSPAPSGKKSKVFKEQAAAEQEEEEMSDVEDPDEETPEDPMAGIVLDKALPAAVKTQAQLAEKEDKLLAFFESPEKSIRIFLTSYGRVMGYIWSEPNLECMGRVLEFFVNYLLRSKVVPEIERSLRRSLDILAVSIKELPNTSALAKVNPDPFSQACTNCWGRKSEGYSIVELDLSHLPQNPPNVPTASKVEEVSNETESKENNASGWGDNSGWASGNAESGGGWGEGTIDASTDLNAWGEPSTIEEQISQWDVLKPKTLLELLGPTALPLTHTTGIVEQSIRRIKSIIPPPANPAKSAPLGEGIFDPDVDAVENDLDRQFAKVILEPMLDWDGGDYPVYARPTILETSVGAVADPNAPEAAEGTPKAYDPYKDEITLLVVPTPGNIALMSEGMGLGGVWVQIVRQDNAVVKKKKKGKSKSKRTIPSYWYLEELAMTTPSFWAV</sequence>
<dbReference type="OrthoDB" id="435402at2759"/>
<feature type="region of interest" description="Disordered" evidence="1">
    <location>
        <begin position="183"/>
        <end position="221"/>
    </location>
</feature>
<keyword evidence="3" id="KW-1185">Reference proteome</keyword>
<feature type="region of interest" description="Disordered" evidence="1">
    <location>
        <begin position="362"/>
        <end position="420"/>
    </location>
</feature>
<gene>
    <name evidence="2" type="ORF">CVT25_003901</name>
</gene>
<accession>A0A409XPY9</accession>
<dbReference type="EMBL" id="NHYD01000969">
    <property type="protein sequence ID" value="PPQ92790.1"/>
    <property type="molecule type" value="Genomic_DNA"/>
</dbReference>
<reference evidence="2 3" key="1">
    <citation type="journal article" date="2018" name="Evol. Lett.">
        <title>Horizontal gene cluster transfer increased hallucinogenic mushroom diversity.</title>
        <authorList>
            <person name="Reynolds H.T."/>
            <person name="Vijayakumar V."/>
            <person name="Gluck-Thaler E."/>
            <person name="Korotkin H.B."/>
            <person name="Matheny P.B."/>
            <person name="Slot J.C."/>
        </authorList>
    </citation>
    <scope>NUCLEOTIDE SEQUENCE [LARGE SCALE GENOMIC DNA]</scope>
    <source>
        <strain evidence="2 3">2631</strain>
    </source>
</reference>
<organism evidence="2 3">
    <name type="scientific">Psilocybe cyanescens</name>
    <dbReference type="NCBI Taxonomy" id="93625"/>
    <lineage>
        <taxon>Eukaryota</taxon>
        <taxon>Fungi</taxon>
        <taxon>Dikarya</taxon>
        <taxon>Basidiomycota</taxon>
        <taxon>Agaricomycotina</taxon>
        <taxon>Agaricomycetes</taxon>
        <taxon>Agaricomycetidae</taxon>
        <taxon>Agaricales</taxon>
        <taxon>Agaricineae</taxon>
        <taxon>Strophariaceae</taxon>
        <taxon>Psilocybe</taxon>
    </lineage>
</organism>
<evidence type="ECO:0000256" key="1">
    <source>
        <dbReference type="SAM" id="MobiDB-lite"/>
    </source>
</evidence>
<name>A0A409XPY9_PSICY</name>
<protein>
    <submittedName>
        <fullName evidence="2">Uncharacterized protein</fullName>
    </submittedName>
</protein>
<dbReference type="InParanoid" id="A0A409XPY9"/>
<dbReference type="Proteomes" id="UP000283269">
    <property type="component" value="Unassembled WGS sequence"/>
</dbReference>
<comment type="caution">
    <text evidence="2">The sequence shown here is derived from an EMBL/GenBank/DDBJ whole genome shotgun (WGS) entry which is preliminary data.</text>
</comment>
<feature type="compositionally biased region" description="Basic and acidic residues" evidence="1">
    <location>
        <begin position="373"/>
        <end position="385"/>
    </location>
</feature>
<feature type="compositionally biased region" description="Acidic residues" evidence="1">
    <location>
        <begin position="203"/>
        <end position="221"/>
    </location>
</feature>
<dbReference type="AlphaFoldDB" id="A0A409XPY9"/>
<dbReference type="STRING" id="93625.A0A409XPY9"/>
<proteinExistence type="predicted"/>